<name>A0A9P6Q320_9FUNG</name>
<organism evidence="4 5">
    <name type="scientific">Mortierella polycephala</name>
    <dbReference type="NCBI Taxonomy" id="41804"/>
    <lineage>
        <taxon>Eukaryota</taxon>
        <taxon>Fungi</taxon>
        <taxon>Fungi incertae sedis</taxon>
        <taxon>Mucoromycota</taxon>
        <taxon>Mortierellomycotina</taxon>
        <taxon>Mortierellomycetes</taxon>
        <taxon>Mortierellales</taxon>
        <taxon>Mortierellaceae</taxon>
        <taxon>Mortierella</taxon>
    </lineage>
</organism>
<proteinExistence type="inferred from homology"/>
<protein>
    <recommendedName>
        <fullName evidence="3">KxDL domain-containing protein</fullName>
    </recommendedName>
</protein>
<feature type="domain" description="KxDL" evidence="3">
    <location>
        <begin position="17"/>
        <end position="88"/>
    </location>
</feature>
<dbReference type="InterPro" id="IPR039843">
    <property type="entry name" value="KXD1-like"/>
</dbReference>
<dbReference type="InterPro" id="IPR019371">
    <property type="entry name" value="KxDL_dom"/>
</dbReference>
<dbReference type="PANTHER" id="PTHR13511">
    <property type="entry name" value="KXDL MOTIF-CONTAINING PROTEIN 1"/>
    <property type="match status" value="1"/>
</dbReference>
<keyword evidence="5" id="KW-1185">Reference proteome</keyword>
<accession>A0A9P6Q320</accession>
<comment type="similarity">
    <text evidence="1">Belongs to the KXD1 family.</text>
</comment>
<evidence type="ECO:0000313" key="5">
    <source>
        <dbReference type="Proteomes" id="UP000726737"/>
    </source>
</evidence>
<dbReference type="Proteomes" id="UP000726737">
    <property type="component" value="Unassembled WGS sequence"/>
</dbReference>
<dbReference type="GO" id="GO:0099078">
    <property type="term" value="C:BORC complex"/>
    <property type="evidence" value="ECO:0007669"/>
    <property type="project" value="TreeGrafter"/>
</dbReference>
<feature type="region of interest" description="Disordered" evidence="2">
    <location>
        <begin position="87"/>
        <end position="123"/>
    </location>
</feature>
<dbReference type="EMBL" id="JAAAJA010000184">
    <property type="protein sequence ID" value="KAG0259526.1"/>
    <property type="molecule type" value="Genomic_DNA"/>
</dbReference>
<dbReference type="Pfam" id="PF10241">
    <property type="entry name" value="KxDL"/>
    <property type="match status" value="1"/>
</dbReference>
<evidence type="ECO:0000256" key="2">
    <source>
        <dbReference type="SAM" id="MobiDB-lite"/>
    </source>
</evidence>
<evidence type="ECO:0000313" key="4">
    <source>
        <dbReference type="EMBL" id="KAG0259526.1"/>
    </source>
</evidence>
<dbReference type="OrthoDB" id="10258877at2759"/>
<feature type="compositionally biased region" description="Acidic residues" evidence="2">
    <location>
        <begin position="93"/>
        <end position="110"/>
    </location>
</feature>
<evidence type="ECO:0000256" key="1">
    <source>
        <dbReference type="ARBA" id="ARBA00005913"/>
    </source>
</evidence>
<dbReference type="PANTHER" id="PTHR13511:SF0">
    <property type="entry name" value="KXDL MOTIF-CONTAINING PROTEIN 1"/>
    <property type="match status" value="1"/>
</dbReference>
<reference evidence="4" key="1">
    <citation type="journal article" date="2020" name="Fungal Divers.">
        <title>Resolving the Mortierellaceae phylogeny through synthesis of multi-gene phylogenetics and phylogenomics.</title>
        <authorList>
            <person name="Vandepol N."/>
            <person name="Liber J."/>
            <person name="Desiro A."/>
            <person name="Na H."/>
            <person name="Kennedy M."/>
            <person name="Barry K."/>
            <person name="Grigoriev I.V."/>
            <person name="Miller A.N."/>
            <person name="O'Donnell K."/>
            <person name="Stajich J.E."/>
            <person name="Bonito G."/>
        </authorList>
    </citation>
    <scope>NUCLEOTIDE SEQUENCE</scope>
    <source>
        <strain evidence="4">KOD948</strain>
    </source>
</reference>
<comment type="caution">
    <text evidence="4">The sequence shown here is derived from an EMBL/GenBank/DDBJ whole genome shotgun (WGS) entry which is preliminary data.</text>
</comment>
<evidence type="ECO:0000259" key="3">
    <source>
        <dbReference type="Pfam" id="PF10241"/>
    </source>
</evidence>
<dbReference type="GO" id="GO:0032418">
    <property type="term" value="P:lysosome localization"/>
    <property type="evidence" value="ECO:0007669"/>
    <property type="project" value="TreeGrafter"/>
</dbReference>
<dbReference type="AlphaFoldDB" id="A0A9P6Q320"/>
<feature type="compositionally biased region" description="Basic and acidic residues" evidence="2">
    <location>
        <begin position="111"/>
        <end position="123"/>
    </location>
</feature>
<gene>
    <name evidence="4" type="ORF">BG011_002574</name>
</gene>
<sequence>MEPSHAFATQILETLPEPEIAEIQRRQTQMNLSLQRTNASLSALNEFSAVKWADLHPKFEAHTKLIKELQSDLDHVFRRIRTIKTKLNLPNVENEDDDEEDGDGSGEQDQEQERPRVGHDTIQ</sequence>